<evidence type="ECO:0000313" key="10">
    <source>
        <dbReference type="EMBL" id="ASI13734.1"/>
    </source>
</evidence>
<dbReference type="CDD" id="cd06453">
    <property type="entry name" value="SufS_like"/>
    <property type="match status" value="1"/>
</dbReference>
<feature type="domain" description="Aminotransferase class V" evidence="9">
    <location>
        <begin position="29"/>
        <end position="403"/>
    </location>
</feature>
<dbReference type="Proteomes" id="UP000197679">
    <property type="component" value="Chromosome"/>
</dbReference>
<dbReference type="GO" id="GO:0031071">
    <property type="term" value="F:cysteine desulfurase activity"/>
    <property type="evidence" value="ECO:0007669"/>
    <property type="project" value="UniProtKB-UniRule"/>
</dbReference>
<dbReference type="AlphaFoldDB" id="A0A218NMQ3"/>
<dbReference type="Gene3D" id="3.40.640.10">
    <property type="entry name" value="Type I PLP-dependent aspartate aminotransferase-like (Major domain)"/>
    <property type="match status" value="1"/>
</dbReference>
<proteinExistence type="inferred from homology"/>
<comment type="similarity">
    <text evidence="2 8">Belongs to the class-V pyridoxal-phosphate-dependent aminotransferase family. Csd subfamily.</text>
</comment>
<evidence type="ECO:0000313" key="11">
    <source>
        <dbReference type="Proteomes" id="UP000197679"/>
    </source>
</evidence>
<dbReference type="InterPro" id="IPR010970">
    <property type="entry name" value="Cys_dSase_SufS"/>
</dbReference>
<dbReference type="GO" id="GO:0030170">
    <property type="term" value="F:pyridoxal phosphate binding"/>
    <property type="evidence" value="ECO:0007669"/>
    <property type="project" value="UniProtKB-UniRule"/>
</dbReference>
<evidence type="ECO:0000256" key="6">
    <source>
        <dbReference type="ARBA" id="ARBA00050776"/>
    </source>
</evidence>
<dbReference type="InterPro" id="IPR000192">
    <property type="entry name" value="Aminotrans_V_dom"/>
</dbReference>
<evidence type="ECO:0000256" key="5">
    <source>
        <dbReference type="ARBA" id="ARBA00022898"/>
    </source>
</evidence>
<comment type="function">
    <text evidence="8">Catalyzes the removal of elemental sulfur and selenium atoms from L-cysteine, L-cystine, L-selenocysteine, and L-selenocystine to produce L-alanine.</text>
</comment>
<dbReference type="EMBL" id="CP019964">
    <property type="protein sequence ID" value="ASI13734.1"/>
    <property type="molecule type" value="Genomic_DNA"/>
</dbReference>
<dbReference type="PROSITE" id="PS00595">
    <property type="entry name" value="AA_TRANSFER_CLASS_5"/>
    <property type="match status" value="1"/>
</dbReference>
<gene>
    <name evidence="10" type="ORF">Mia14_0415</name>
</gene>
<evidence type="ECO:0000256" key="4">
    <source>
        <dbReference type="ARBA" id="ARBA00022679"/>
    </source>
</evidence>
<evidence type="ECO:0000256" key="2">
    <source>
        <dbReference type="ARBA" id="ARBA00010447"/>
    </source>
</evidence>
<evidence type="ECO:0000256" key="3">
    <source>
        <dbReference type="ARBA" id="ARBA00012239"/>
    </source>
</evidence>
<dbReference type="EC" id="2.8.1.7" evidence="3 8"/>
<dbReference type="SUPFAM" id="SSF53383">
    <property type="entry name" value="PLP-dependent transferases"/>
    <property type="match status" value="1"/>
</dbReference>
<dbReference type="PANTHER" id="PTHR43586:SF8">
    <property type="entry name" value="CYSTEINE DESULFURASE 1, CHLOROPLASTIC"/>
    <property type="match status" value="1"/>
</dbReference>
<keyword evidence="5 8" id="KW-0663">Pyridoxal phosphate</keyword>
<evidence type="ECO:0000256" key="7">
    <source>
        <dbReference type="RuleBase" id="RU004504"/>
    </source>
</evidence>
<sequence>MAADQEINAGDIKKDFPIFKIKMSGKPIVYLDSAATSQKPKQVIDSIVKFYSEYNANIHRGIYDIAERATDEYTNSKGKLAKLIGAKSIRNIVYVRNTTEAINLVALSWGNANIEKGDHILISDMEHHSNLVPWQLLAKRKGAVLDYIKLDKSSEKLDMDSFKENLENDPKMVAVTQASNVLGTINDVKYITKEAKKHGSVVLVDGAQSAPHMPVDVQSIGCDFFALSAHKMLGPTGIGALYGTEEILNSMEPLFGGGDMISAVTRQTHSWNSLPWKFEAGTSNIEGGIAFGAAIDYLNSIGMEKIRRHEEKLTKHALESLENVKNIEVYGPKKDEINIKSGVVSFGIKGVHPHDVAQIFNNEGIAIRAGHHCAMPLVTEVLRQGAVSRMSFYLYNDEDDIDKAVAAIDEVKRIFKLE</sequence>
<organism evidence="10 11">
    <name type="scientific">Candidatus Mancarchaeum acidiphilum</name>
    <dbReference type="NCBI Taxonomy" id="1920749"/>
    <lineage>
        <taxon>Archaea</taxon>
        <taxon>Candidatus Micrarchaeota</taxon>
        <taxon>Candidatus Mancarchaeum</taxon>
    </lineage>
</organism>
<comment type="cofactor">
    <cofactor evidence="1 7">
        <name>pyridoxal 5'-phosphate</name>
        <dbReference type="ChEBI" id="CHEBI:597326"/>
    </cofactor>
</comment>
<name>A0A218NMQ3_9ARCH</name>
<keyword evidence="4 8" id="KW-0808">Transferase</keyword>
<comment type="catalytic activity">
    <reaction evidence="6 8">
        <text>(sulfur carrier)-H + L-cysteine = (sulfur carrier)-SH + L-alanine</text>
        <dbReference type="Rhea" id="RHEA:43892"/>
        <dbReference type="Rhea" id="RHEA-COMP:14737"/>
        <dbReference type="Rhea" id="RHEA-COMP:14739"/>
        <dbReference type="ChEBI" id="CHEBI:29917"/>
        <dbReference type="ChEBI" id="CHEBI:35235"/>
        <dbReference type="ChEBI" id="CHEBI:57972"/>
        <dbReference type="ChEBI" id="CHEBI:64428"/>
        <dbReference type="EC" id="2.8.1.7"/>
    </reaction>
</comment>
<dbReference type="Pfam" id="PF00266">
    <property type="entry name" value="Aminotran_5"/>
    <property type="match status" value="1"/>
</dbReference>
<dbReference type="NCBIfam" id="TIGR01979">
    <property type="entry name" value="sufS"/>
    <property type="match status" value="1"/>
</dbReference>
<dbReference type="InterPro" id="IPR015422">
    <property type="entry name" value="PyrdxlP-dep_Trfase_small"/>
</dbReference>
<evidence type="ECO:0000259" key="9">
    <source>
        <dbReference type="Pfam" id="PF00266"/>
    </source>
</evidence>
<reference evidence="10 11" key="1">
    <citation type="journal article" date="2017" name="Nat. Commun.">
        <title>'ARMAN' archaea depend on association with euryarchaeal host in culture and in situ.</title>
        <authorList>
            <person name="Golyshina O."/>
            <person name="Toshchakov S."/>
            <person name="Makarova K."/>
            <person name="Gavrilov S."/>
            <person name="Korzhenkov A."/>
            <person name="La Cono V."/>
            <person name="Arcadi E."/>
            <person name="Nechitaylo T."/>
            <person name="Ferrer M."/>
            <person name="Kublanov I."/>
            <person name="Wolf Y."/>
            <person name="Yakimov M."/>
            <person name="Golyshin P."/>
            <person name="Slesarev A."/>
            <person name="Kozyavkin S."/>
        </authorList>
    </citation>
    <scope>NUCLEOTIDE SEQUENCE [LARGE SCALE GENOMIC DNA]</scope>
    <source>
        <strain evidence="10 11">Mia14</strain>
    </source>
</reference>
<dbReference type="InterPro" id="IPR015424">
    <property type="entry name" value="PyrdxlP-dep_Trfase"/>
</dbReference>
<evidence type="ECO:0000256" key="8">
    <source>
        <dbReference type="RuleBase" id="RU004506"/>
    </source>
</evidence>
<dbReference type="InterPro" id="IPR015421">
    <property type="entry name" value="PyrdxlP-dep_Trfase_major"/>
</dbReference>
<dbReference type="PANTHER" id="PTHR43586">
    <property type="entry name" value="CYSTEINE DESULFURASE"/>
    <property type="match status" value="1"/>
</dbReference>
<dbReference type="GO" id="GO:0006534">
    <property type="term" value="P:cysteine metabolic process"/>
    <property type="evidence" value="ECO:0007669"/>
    <property type="project" value="UniProtKB-UniRule"/>
</dbReference>
<dbReference type="InterPro" id="IPR020578">
    <property type="entry name" value="Aminotrans_V_PyrdxlP_BS"/>
</dbReference>
<protein>
    <recommendedName>
        <fullName evidence="3 8">Cysteine desulfurase</fullName>
        <ecNumber evidence="3 8">2.8.1.7</ecNumber>
    </recommendedName>
</protein>
<accession>A0A218NMQ3</accession>
<keyword evidence="11" id="KW-1185">Reference proteome</keyword>
<dbReference type="KEGG" id="marh:Mia14_0415"/>
<dbReference type="Gene3D" id="3.90.1150.10">
    <property type="entry name" value="Aspartate Aminotransferase, domain 1"/>
    <property type="match status" value="1"/>
</dbReference>
<evidence type="ECO:0000256" key="1">
    <source>
        <dbReference type="ARBA" id="ARBA00001933"/>
    </source>
</evidence>